<dbReference type="SUPFAM" id="SSF57850">
    <property type="entry name" value="RING/U-box"/>
    <property type="match status" value="1"/>
</dbReference>
<keyword evidence="3" id="KW-0862">Zinc</keyword>
<organism evidence="6 7">
    <name type="scientific">Brassica oleracea var. oleracea</name>
    <dbReference type="NCBI Taxonomy" id="109376"/>
    <lineage>
        <taxon>Eukaryota</taxon>
        <taxon>Viridiplantae</taxon>
        <taxon>Streptophyta</taxon>
        <taxon>Embryophyta</taxon>
        <taxon>Tracheophyta</taxon>
        <taxon>Spermatophyta</taxon>
        <taxon>Magnoliopsida</taxon>
        <taxon>eudicotyledons</taxon>
        <taxon>Gunneridae</taxon>
        <taxon>Pentapetalae</taxon>
        <taxon>rosids</taxon>
        <taxon>malvids</taxon>
        <taxon>Brassicales</taxon>
        <taxon>Brassicaceae</taxon>
        <taxon>Brassiceae</taxon>
        <taxon>Brassica</taxon>
    </lineage>
</organism>
<reference evidence="6" key="2">
    <citation type="submission" date="2015-03" db="UniProtKB">
        <authorList>
            <consortium name="EnsemblPlants"/>
        </authorList>
    </citation>
    <scope>IDENTIFICATION</scope>
</reference>
<evidence type="ECO:0000256" key="4">
    <source>
        <dbReference type="PROSITE-ProRule" id="PRU00325"/>
    </source>
</evidence>
<proteinExistence type="predicted"/>
<dbReference type="AlphaFoldDB" id="A0A0D3BMN8"/>
<dbReference type="Proteomes" id="UP000032141">
    <property type="component" value="Chromosome C3"/>
</dbReference>
<dbReference type="GO" id="GO:0008270">
    <property type="term" value="F:zinc ion binding"/>
    <property type="evidence" value="ECO:0007669"/>
    <property type="project" value="UniProtKB-KW"/>
</dbReference>
<evidence type="ECO:0000259" key="5">
    <source>
        <dbReference type="PROSITE" id="PS50966"/>
    </source>
</evidence>
<keyword evidence="7" id="KW-1185">Reference proteome</keyword>
<protein>
    <recommendedName>
        <fullName evidence="5">SWIM-type domain-containing protein</fullName>
    </recommendedName>
</protein>
<evidence type="ECO:0000313" key="7">
    <source>
        <dbReference type="Proteomes" id="UP000032141"/>
    </source>
</evidence>
<keyword evidence="2 4" id="KW-0863">Zinc-finger</keyword>
<reference evidence="6 7" key="1">
    <citation type="journal article" date="2014" name="Genome Biol.">
        <title>Transcriptome and methylome profiling reveals relics of genome dominance in the mesopolyploid Brassica oleracea.</title>
        <authorList>
            <person name="Parkin I.A."/>
            <person name="Koh C."/>
            <person name="Tang H."/>
            <person name="Robinson S.J."/>
            <person name="Kagale S."/>
            <person name="Clarke W.E."/>
            <person name="Town C.D."/>
            <person name="Nixon J."/>
            <person name="Krishnakumar V."/>
            <person name="Bidwell S.L."/>
            <person name="Denoeud F."/>
            <person name="Belcram H."/>
            <person name="Links M.G."/>
            <person name="Just J."/>
            <person name="Clarke C."/>
            <person name="Bender T."/>
            <person name="Huebert T."/>
            <person name="Mason A.S."/>
            <person name="Pires J.C."/>
            <person name="Barker G."/>
            <person name="Moore J."/>
            <person name="Walley P.G."/>
            <person name="Manoli S."/>
            <person name="Batley J."/>
            <person name="Edwards D."/>
            <person name="Nelson M.N."/>
            <person name="Wang X."/>
            <person name="Paterson A.H."/>
            <person name="King G."/>
            <person name="Bancroft I."/>
            <person name="Chalhoub B."/>
            <person name="Sharpe A.G."/>
        </authorList>
    </citation>
    <scope>NUCLEOTIDE SEQUENCE</scope>
    <source>
        <strain evidence="6 7">cv. TO1000</strain>
    </source>
</reference>
<dbReference type="PANTHER" id="PTHR31973">
    <property type="entry name" value="POLYPROTEIN, PUTATIVE-RELATED"/>
    <property type="match status" value="1"/>
</dbReference>
<feature type="domain" description="SWIM-type" evidence="5">
    <location>
        <begin position="556"/>
        <end position="588"/>
    </location>
</feature>
<keyword evidence="1" id="KW-0479">Metal-binding</keyword>
<dbReference type="EnsemblPlants" id="Bo3g181250.1">
    <property type="protein sequence ID" value="Bo3g181250.1"/>
    <property type="gene ID" value="Bo3g181250"/>
</dbReference>
<dbReference type="Pfam" id="PF04434">
    <property type="entry name" value="SWIM"/>
    <property type="match status" value="1"/>
</dbReference>
<dbReference type="InterPro" id="IPR007527">
    <property type="entry name" value="Znf_SWIM"/>
</dbReference>
<dbReference type="Pfam" id="PF22191">
    <property type="entry name" value="IBR_1"/>
    <property type="match status" value="1"/>
</dbReference>
<name>A0A0D3BMN8_BRAOL</name>
<dbReference type="Gene3D" id="1.20.120.1750">
    <property type="match status" value="1"/>
</dbReference>
<sequence length="655" mass="74808">MPAFDVSDSDSKPISRPGFEILSLLSVKCYQEFAVKTILQALKISEDNYYSLLRKYRWCGDHLFEAWFEGILISSPYLPLPCSTDDNDDDEITLSQTLHPLFVDIDVVQPPHSPFVDIDVAQIAKRVNVKKLPKCSIPIQLSEGCQHMTCICKFEFCWTCLSPWTNEHVEMPCEASTSSFSSGESDDISEAVFLSEAEIYYKRLFSLRQYLKWICAFAHQHRLDVVKFVGIKVNMWIRIDHPHNISCIPYTFDSLSISLLSKKKTLTKVKAENELMLSRFEQMTGQDKVLLVHGTWVRDSDQRWIFESGITSKVEHFIRIFSGMTMIELLTLVRKRYQLSSTDDMLKLSYQYPEWVSFGDGELEMPQYITEDTEVGVFLNMRRSIEEVYNHAQHVICVVHLWRNVIAKYKSSRLANLMSAAARAFTVTEFNKKFIEIQKISPNCAAYLVDIGFDQWTRVHFRGNTFNVMDSNIAESWNGVLKEAREYPLITMFEYIRTTVMSWFALRRAKSTREQGTITPNVRNLVEENFDLSTAMAVRDIADLEYQVQDPTGECFTVLLGPGTCTCGEYQLIGIPCMHALACSTRVGFPSDALVAPAYRVPTWRQGFIGKIYPVPSVGGLELGSGTRAPLLPPAVRRPPGRPRKVCILSRGEYK</sequence>
<dbReference type="Gramene" id="Bo3g181250.1">
    <property type="protein sequence ID" value="Bo3g181250.1"/>
    <property type="gene ID" value="Bo3g181250"/>
</dbReference>
<evidence type="ECO:0000313" key="6">
    <source>
        <dbReference type="EnsemblPlants" id="Bo3g181250.1"/>
    </source>
</evidence>
<dbReference type="HOGENOM" id="CLU_418982_0_0_1"/>
<evidence type="ECO:0000256" key="1">
    <source>
        <dbReference type="ARBA" id="ARBA00022723"/>
    </source>
</evidence>
<dbReference type="PANTHER" id="PTHR31973:SF113">
    <property type="entry name" value="PROTEIN FAR1-RELATED SEQUENCE 5-LIKE"/>
    <property type="match status" value="1"/>
</dbReference>
<dbReference type="SMART" id="SM00575">
    <property type="entry name" value="ZnF_PMZ"/>
    <property type="match status" value="1"/>
</dbReference>
<dbReference type="InterPro" id="IPR006564">
    <property type="entry name" value="Znf_PMZ"/>
</dbReference>
<dbReference type="eggNOG" id="KOG1815">
    <property type="taxonomic scope" value="Eukaryota"/>
</dbReference>
<dbReference type="PROSITE" id="PS50966">
    <property type="entry name" value="ZF_SWIM"/>
    <property type="match status" value="1"/>
</dbReference>
<evidence type="ECO:0000256" key="3">
    <source>
        <dbReference type="ARBA" id="ARBA00022833"/>
    </source>
</evidence>
<evidence type="ECO:0000256" key="2">
    <source>
        <dbReference type="ARBA" id="ARBA00022771"/>
    </source>
</evidence>
<accession>A0A0D3BMN8</accession>